<evidence type="ECO:0000313" key="3">
    <source>
        <dbReference type="Proteomes" id="UP000662873"/>
    </source>
</evidence>
<dbReference type="PANTHER" id="PTHR43011">
    <property type="entry name" value="IRON-SULFUR CLUSTER ASSEMBLY 2 HOMOLOG, MITOCHONDRIAL"/>
    <property type="match status" value="1"/>
</dbReference>
<gene>
    <name evidence="2" type="ORF">NPRO_11850</name>
</gene>
<dbReference type="InterPro" id="IPR000361">
    <property type="entry name" value="ATAP_core_dom"/>
</dbReference>
<dbReference type="GO" id="GO:0051539">
    <property type="term" value="F:4 iron, 4 sulfur cluster binding"/>
    <property type="evidence" value="ECO:0007669"/>
    <property type="project" value="TreeGrafter"/>
</dbReference>
<dbReference type="SUPFAM" id="SSF89360">
    <property type="entry name" value="HesB-like domain"/>
    <property type="match status" value="1"/>
</dbReference>
<evidence type="ECO:0000259" key="1">
    <source>
        <dbReference type="Pfam" id="PF01521"/>
    </source>
</evidence>
<accession>A0A809R7T6</accession>
<dbReference type="EMBL" id="AP021858">
    <property type="protein sequence ID" value="BBO23590.1"/>
    <property type="molecule type" value="Genomic_DNA"/>
</dbReference>
<dbReference type="Proteomes" id="UP000662873">
    <property type="component" value="Chromosome"/>
</dbReference>
<dbReference type="InterPro" id="IPR035903">
    <property type="entry name" value="HesB-like_dom_sf"/>
</dbReference>
<dbReference type="InterPro" id="IPR016092">
    <property type="entry name" value="ATAP"/>
</dbReference>
<dbReference type="KEGG" id="npy:NPRO_11850"/>
<evidence type="ECO:0000313" key="2">
    <source>
        <dbReference type="EMBL" id="BBO23590.1"/>
    </source>
</evidence>
<dbReference type="Gene3D" id="2.60.300.12">
    <property type="entry name" value="HesB-like domain"/>
    <property type="match status" value="1"/>
</dbReference>
<dbReference type="GO" id="GO:0016226">
    <property type="term" value="P:iron-sulfur cluster assembly"/>
    <property type="evidence" value="ECO:0007669"/>
    <property type="project" value="InterPro"/>
</dbReference>
<proteinExistence type="predicted"/>
<dbReference type="PANTHER" id="PTHR43011:SF1">
    <property type="entry name" value="IRON-SULFUR CLUSTER ASSEMBLY 2 HOMOLOG, MITOCHONDRIAL"/>
    <property type="match status" value="1"/>
</dbReference>
<dbReference type="Pfam" id="PF01521">
    <property type="entry name" value="Fe-S_biosyn"/>
    <property type="match status" value="1"/>
</dbReference>
<dbReference type="PROSITE" id="PS01152">
    <property type="entry name" value="HESB"/>
    <property type="match status" value="1"/>
</dbReference>
<sequence>MNEVGFPVTLTPEAIAQAHRLLARAGNPDAFLRVGVKGGGCSGLEYVIFPDDRRRADDLVQKEGDLEIVCDPRSAKVLQGSVLRFSGNLIGNGFVFDNPNAERSCGCGTSFSLKQPLSE</sequence>
<dbReference type="GO" id="GO:0005506">
    <property type="term" value="F:iron ion binding"/>
    <property type="evidence" value="ECO:0007669"/>
    <property type="project" value="TreeGrafter"/>
</dbReference>
<dbReference type="AlphaFoldDB" id="A0A809R7T6"/>
<organism evidence="2 3">
    <name type="scientific">Candidatus Nitrosymbiomonas proteolyticus</name>
    <dbReference type="NCBI Taxonomy" id="2608984"/>
    <lineage>
        <taxon>Bacteria</taxon>
        <taxon>Bacillati</taxon>
        <taxon>Armatimonadota</taxon>
        <taxon>Armatimonadota incertae sedis</taxon>
        <taxon>Candidatus Nitrosymbiomonas</taxon>
    </lineage>
</organism>
<dbReference type="NCBIfam" id="TIGR00049">
    <property type="entry name" value="iron-sulfur cluster assembly accessory protein"/>
    <property type="match status" value="1"/>
</dbReference>
<feature type="domain" description="Core" evidence="1">
    <location>
        <begin position="8"/>
        <end position="108"/>
    </location>
</feature>
<dbReference type="GO" id="GO:0051537">
    <property type="term" value="F:2 iron, 2 sulfur cluster binding"/>
    <property type="evidence" value="ECO:0007669"/>
    <property type="project" value="TreeGrafter"/>
</dbReference>
<reference evidence="2" key="1">
    <citation type="journal article" name="DNA Res.">
        <title>The physiological potential of anammox bacteria as revealed by their core genome structure.</title>
        <authorList>
            <person name="Okubo T."/>
            <person name="Toyoda A."/>
            <person name="Fukuhara K."/>
            <person name="Uchiyama I."/>
            <person name="Harigaya Y."/>
            <person name="Kuroiwa M."/>
            <person name="Suzuki T."/>
            <person name="Murakami Y."/>
            <person name="Suwa Y."/>
            <person name="Takami H."/>
        </authorList>
    </citation>
    <scope>NUCLEOTIDE SEQUENCE</scope>
    <source>
        <strain evidence="2">317325-2</strain>
    </source>
</reference>
<protein>
    <submittedName>
        <fullName evidence="2">Iron-sulfur cluster assembly accessory protein</fullName>
    </submittedName>
</protein>
<name>A0A809R7T6_9BACT</name>
<dbReference type="InterPro" id="IPR017870">
    <property type="entry name" value="FeS_cluster_insertion_CS"/>
</dbReference>